<dbReference type="Gene3D" id="3.40.630.30">
    <property type="match status" value="1"/>
</dbReference>
<dbReference type="Proteomes" id="UP000639338">
    <property type="component" value="Unassembled WGS sequence"/>
</dbReference>
<protein>
    <recommendedName>
        <fullName evidence="3">N-acetyltransferase domain-containing protein</fullName>
    </recommendedName>
</protein>
<dbReference type="SUPFAM" id="SSF55729">
    <property type="entry name" value="Acyl-CoA N-acyltransferases (Nat)"/>
    <property type="match status" value="1"/>
</dbReference>
<accession>A0A835CNA3</accession>
<dbReference type="AlphaFoldDB" id="A0A835CNA3"/>
<dbReference type="OrthoDB" id="8113373at2759"/>
<dbReference type="PANTHER" id="PTHR20905:SF32">
    <property type="entry name" value="ARYLALKYLAMINE N-ACETYLTRANSFERASE-LIKE 7, ISOFORM A"/>
    <property type="match status" value="1"/>
</dbReference>
<keyword evidence="2" id="KW-1185">Reference proteome</keyword>
<dbReference type="GO" id="GO:0008080">
    <property type="term" value="F:N-acetyltransferase activity"/>
    <property type="evidence" value="ECO:0007669"/>
    <property type="project" value="TreeGrafter"/>
</dbReference>
<gene>
    <name evidence="1" type="ORF">HCN44_003796</name>
</gene>
<reference evidence="1 2" key="1">
    <citation type="submission" date="2020-08" db="EMBL/GenBank/DDBJ databases">
        <title>Aphidius gifuensis genome sequencing and assembly.</title>
        <authorList>
            <person name="Du Z."/>
        </authorList>
    </citation>
    <scope>NUCLEOTIDE SEQUENCE [LARGE SCALE GENOMIC DNA]</scope>
    <source>
        <strain evidence="1">YNYX2018</strain>
        <tissue evidence="1">Adults</tissue>
    </source>
</reference>
<evidence type="ECO:0008006" key="3">
    <source>
        <dbReference type="Google" id="ProtNLM"/>
    </source>
</evidence>
<dbReference type="PANTHER" id="PTHR20905">
    <property type="entry name" value="N-ACETYLTRANSFERASE-RELATED"/>
    <property type="match status" value="1"/>
</dbReference>
<dbReference type="EMBL" id="JACMRX010000006">
    <property type="protein sequence ID" value="KAF7987933.1"/>
    <property type="molecule type" value="Genomic_DNA"/>
</dbReference>
<sequence length="250" mass="29066">MTWKRPSGPVHIWKKINIHDTNNVERKFTIQEISSDQYEEVVNHMSNIYTRYEPMTSCYNLAEDEKSLKDFQDIWNVMLQQGISIAAYETIDESKTSILAGVNILYKSDNEFEKYMKKFQVINNKISIFQGESSKILFDFQNKCYEKLDPHELYGVDEYLGAFGLSVDLNYRQLGLGKILLETRDDICREYNIKYTSTFFTSSFAQKAATHAGFTVKLDQKFDNAIDKNGKKLFPKLSGKNCKLMDKKID</sequence>
<proteinExistence type="predicted"/>
<dbReference type="InterPro" id="IPR016181">
    <property type="entry name" value="Acyl_CoA_acyltransferase"/>
</dbReference>
<evidence type="ECO:0000313" key="2">
    <source>
        <dbReference type="Proteomes" id="UP000639338"/>
    </source>
</evidence>
<comment type="caution">
    <text evidence="1">The sequence shown here is derived from an EMBL/GenBank/DDBJ whole genome shotgun (WGS) entry which is preliminary data.</text>
</comment>
<organism evidence="1 2">
    <name type="scientific">Aphidius gifuensis</name>
    <name type="common">Parasitoid wasp</name>
    <dbReference type="NCBI Taxonomy" id="684658"/>
    <lineage>
        <taxon>Eukaryota</taxon>
        <taxon>Metazoa</taxon>
        <taxon>Ecdysozoa</taxon>
        <taxon>Arthropoda</taxon>
        <taxon>Hexapoda</taxon>
        <taxon>Insecta</taxon>
        <taxon>Pterygota</taxon>
        <taxon>Neoptera</taxon>
        <taxon>Endopterygota</taxon>
        <taxon>Hymenoptera</taxon>
        <taxon>Apocrita</taxon>
        <taxon>Ichneumonoidea</taxon>
        <taxon>Braconidae</taxon>
        <taxon>Aphidiinae</taxon>
        <taxon>Aphidius</taxon>
    </lineage>
</organism>
<evidence type="ECO:0000313" key="1">
    <source>
        <dbReference type="EMBL" id="KAF7987933.1"/>
    </source>
</evidence>
<name>A0A835CNA3_APHGI</name>